<dbReference type="PANTHER" id="PTHR47273:SF6">
    <property type="entry name" value="POLLEN OLE E 1 ALLERGEN AND EXTENSIN FAMILY PROTEIN"/>
    <property type="match status" value="1"/>
</dbReference>
<dbReference type="Pfam" id="PF01190">
    <property type="entry name" value="Pollen_Ole_e_1"/>
    <property type="match status" value="1"/>
</dbReference>
<reference evidence="2" key="1">
    <citation type="submission" date="2022-03" db="EMBL/GenBank/DDBJ databases">
        <title>A functionally conserved STORR gene fusion in Papaver species that diverged 16.8 million years ago.</title>
        <authorList>
            <person name="Catania T."/>
        </authorList>
    </citation>
    <scope>NUCLEOTIDE SEQUENCE</scope>
    <source>
        <strain evidence="2">S-191538</strain>
    </source>
</reference>
<accession>A0AA41S4X5</accession>
<dbReference type="EMBL" id="JAJJMA010081350">
    <property type="protein sequence ID" value="MCL7028590.1"/>
    <property type="molecule type" value="Genomic_DNA"/>
</dbReference>
<dbReference type="Proteomes" id="UP001177140">
    <property type="component" value="Unassembled WGS sequence"/>
</dbReference>
<comment type="caution">
    <text evidence="2">The sequence shown here is derived from an EMBL/GenBank/DDBJ whole genome shotgun (WGS) entry which is preliminary data.</text>
</comment>
<feature type="signal peptide" evidence="1">
    <location>
        <begin position="1"/>
        <end position="24"/>
    </location>
</feature>
<dbReference type="AlphaFoldDB" id="A0AA41S4X5"/>
<sequence>MNSSMFMFPLFFFFLFVQHSAVTGEENPFESSNHLEMVQLAGYGHDKLSSVLVSGAVLCRACLPGEANEDRSWPIADAAVAVTCKTGGKRKKHCEAKGISDEYGEFIIDLPSELHAHPNLDKVCTVRVTSLPKNSPCSHRHFVLRKPKAIRLSSVGNSIRMYTSGTMTFKQPSKPWRVCLNRRGKTTAKSSWRGFR</sequence>
<evidence type="ECO:0000313" key="2">
    <source>
        <dbReference type="EMBL" id="MCL7028590.1"/>
    </source>
</evidence>
<organism evidence="2 3">
    <name type="scientific">Papaver nudicaule</name>
    <name type="common">Iceland poppy</name>
    <dbReference type="NCBI Taxonomy" id="74823"/>
    <lineage>
        <taxon>Eukaryota</taxon>
        <taxon>Viridiplantae</taxon>
        <taxon>Streptophyta</taxon>
        <taxon>Embryophyta</taxon>
        <taxon>Tracheophyta</taxon>
        <taxon>Spermatophyta</taxon>
        <taxon>Magnoliopsida</taxon>
        <taxon>Ranunculales</taxon>
        <taxon>Papaveraceae</taxon>
        <taxon>Papaveroideae</taxon>
        <taxon>Papaver</taxon>
    </lineage>
</organism>
<evidence type="ECO:0000313" key="3">
    <source>
        <dbReference type="Proteomes" id="UP001177140"/>
    </source>
</evidence>
<gene>
    <name evidence="2" type="ORF">MKW94_029775</name>
</gene>
<keyword evidence="3" id="KW-1185">Reference proteome</keyword>
<evidence type="ECO:0000256" key="1">
    <source>
        <dbReference type="SAM" id="SignalP"/>
    </source>
</evidence>
<keyword evidence="1" id="KW-0732">Signal</keyword>
<proteinExistence type="predicted"/>
<protein>
    <recommendedName>
        <fullName evidence="4">Pollen Ole e 1 allergen and extensin family protein</fullName>
    </recommendedName>
</protein>
<feature type="chain" id="PRO_5041310953" description="Pollen Ole e 1 allergen and extensin family protein" evidence="1">
    <location>
        <begin position="25"/>
        <end position="196"/>
    </location>
</feature>
<name>A0AA41S4X5_PAPNU</name>
<dbReference type="PANTHER" id="PTHR47273">
    <property type="entry name" value="EXPRESSED PROTEIN"/>
    <property type="match status" value="1"/>
</dbReference>
<evidence type="ECO:0008006" key="4">
    <source>
        <dbReference type="Google" id="ProtNLM"/>
    </source>
</evidence>